<evidence type="ECO:0000313" key="2">
    <source>
        <dbReference type="Proteomes" id="UP000007722"/>
    </source>
</evidence>
<dbReference type="AlphaFoldDB" id="D7DSP2"/>
<evidence type="ECO:0000313" key="1">
    <source>
        <dbReference type="EMBL" id="ADI36152.1"/>
    </source>
</evidence>
<evidence type="ECO:0008006" key="3">
    <source>
        <dbReference type="Google" id="ProtNLM"/>
    </source>
</evidence>
<dbReference type="Proteomes" id="UP000007722">
    <property type="component" value="Chromosome"/>
</dbReference>
<dbReference type="SUPFAM" id="SSF52096">
    <property type="entry name" value="ClpP/crotonase"/>
    <property type="match status" value="1"/>
</dbReference>
<protein>
    <recommendedName>
        <fullName evidence="3">ATP-dependent Clp protease proteolytic subunit</fullName>
    </recommendedName>
</protein>
<organism evidence="1 2">
    <name type="scientific">Methanococcus voltae (strain ATCC BAA-1334 / A3)</name>
    <dbReference type="NCBI Taxonomy" id="456320"/>
    <lineage>
        <taxon>Archaea</taxon>
        <taxon>Methanobacteriati</taxon>
        <taxon>Methanobacteriota</taxon>
        <taxon>Methanomada group</taxon>
        <taxon>Methanococci</taxon>
        <taxon>Methanococcales</taxon>
        <taxon>Methanococcaceae</taxon>
        <taxon>Methanococcus</taxon>
    </lineage>
</organism>
<dbReference type="InParanoid" id="D7DSP2"/>
<dbReference type="Gene3D" id="3.90.226.10">
    <property type="entry name" value="2-enoyl-CoA Hydratase, Chain A, domain 1"/>
    <property type="match status" value="1"/>
</dbReference>
<dbReference type="InterPro" id="IPR023562">
    <property type="entry name" value="ClpP/TepA"/>
</dbReference>
<dbReference type="InterPro" id="IPR029045">
    <property type="entry name" value="ClpP/crotonase-like_dom_sf"/>
</dbReference>
<reference evidence="1 2" key="1">
    <citation type="submission" date="2010-05" db="EMBL/GenBank/DDBJ databases">
        <title>Complete sequence of Methanococcus voltae A3.</title>
        <authorList>
            <consortium name="US DOE Joint Genome Institute"/>
            <person name="Lucas S."/>
            <person name="Copeland A."/>
            <person name="Lapidus A."/>
            <person name="Cheng J.-F."/>
            <person name="Bruce D."/>
            <person name="Goodwin L."/>
            <person name="Pitluck S."/>
            <person name="Lowry S."/>
            <person name="Clum A."/>
            <person name="Land M."/>
            <person name="Hauser L."/>
            <person name="Kyrpides N."/>
            <person name="Mikhailova N."/>
            <person name="Whitman W.B."/>
            <person name="Woyke T."/>
        </authorList>
    </citation>
    <scope>NUCLEOTIDE SEQUENCE [LARGE SCALE GENOMIC DNA]</scope>
    <source>
        <strain evidence="2">ATCC BAA-1334 / A3</strain>
    </source>
</reference>
<accession>D7DSP2</accession>
<dbReference type="Pfam" id="PF00574">
    <property type="entry name" value="CLP_protease"/>
    <property type="match status" value="1"/>
</dbReference>
<dbReference type="EMBL" id="CP002057">
    <property type="protein sequence ID" value="ADI36152.1"/>
    <property type="molecule type" value="Genomic_DNA"/>
</dbReference>
<dbReference type="KEGG" id="mvo:Mvol_0492"/>
<sequence length="170" mass="19231">MTKTFFLNGRIEEEMVDKLIKFIAENDDVAQECTLWLHSQGGGIAHSMSVINLIESSGIFKKVVCSGEVGSAALNIILSFPKDARFAYDNTVFFTHGICYENGGTVEEYSTLAKFKELYDNITNKYLKNESNDLKKWIEDNKEYNLKLNYISSNEALNMGLITNIIDNTM</sequence>
<dbReference type="STRING" id="456320.Mvol_0492"/>
<proteinExistence type="predicted"/>
<name>D7DSP2_METV3</name>
<keyword evidence="2" id="KW-1185">Reference proteome</keyword>
<dbReference type="HOGENOM" id="CLU_1567180_0_0_2"/>
<gene>
    <name evidence="1" type="ordered locus">Mvol_0492</name>
</gene>